<feature type="domain" description="Protein kinase" evidence="8">
    <location>
        <begin position="1"/>
        <end position="207"/>
    </location>
</feature>
<dbReference type="GO" id="GO:0005524">
    <property type="term" value="F:ATP binding"/>
    <property type="evidence" value="ECO:0007669"/>
    <property type="project" value="UniProtKB-KW"/>
</dbReference>
<dbReference type="PANTHER" id="PTHR24345:SF0">
    <property type="entry name" value="CELL CYCLE SERINE_THREONINE-PROTEIN KINASE CDC5_MSD2"/>
    <property type="match status" value="1"/>
</dbReference>
<evidence type="ECO:0000313" key="9">
    <source>
        <dbReference type="EMBL" id="KAG0277231.1"/>
    </source>
</evidence>
<dbReference type="GO" id="GO:0004674">
    <property type="term" value="F:protein serine/threonine kinase activity"/>
    <property type="evidence" value="ECO:0007669"/>
    <property type="project" value="UniProtKB-KW"/>
</dbReference>
<keyword evidence="1" id="KW-0723">Serine/threonine-protein kinase</keyword>
<keyword evidence="4 9" id="KW-0418">Kinase</keyword>
<gene>
    <name evidence="9" type="primary">PLK3_2</name>
    <name evidence="9" type="ORF">BGZ95_006271</name>
</gene>
<evidence type="ECO:0000256" key="2">
    <source>
        <dbReference type="ARBA" id="ARBA00022679"/>
    </source>
</evidence>
<keyword evidence="5" id="KW-0067">ATP-binding</keyword>
<dbReference type="PROSITE" id="PS50011">
    <property type="entry name" value="PROTEIN_KINASE_DOM"/>
    <property type="match status" value="1"/>
</dbReference>
<protein>
    <submittedName>
        <fullName evidence="9">Polo-like kinase 3</fullName>
    </submittedName>
</protein>
<dbReference type="EMBL" id="JAAAIL010000292">
    <property type="protein sequence ID" value="KAG0277231.1"/>
    <property type="molecule type" value="Genomic_DNA"/>
</dbReference>
<dbReference type="Gene3D" id="1.10.510.10">
    <property type="entry name" value="Transferase(Phosphotransferase) domain 1"/>
    <property type="match status" value="1"/>
</dbReference>
<dbReference type="InterPro" id="IPR000719">
    <property type="entry name" value="Prot_kinase_dom"/>
</dbReference>
<dbReference type="AlphaFoldDB" id="A0AAD4DGJ5"/>
<evidence type="ECO:0000256" key="6">
    <source>
        <dbReference type="SAM" id="Coils"/>
    </source>
</evidence>
<keyword evidence="3" id="KW-0547">Nucleotide-binding</keyword>
<dbReference type="Proteomes" id="UP001194580">
    <property type="component" value="Unassembled WGS sequence"/>
</dbReference>
<dbReference type="Pfam" id="PF00069">
    <property type="entry name" value="Pkinase"/>
    <property type="match status" value="1"/>
</dbReference>
<evidence type="ECO:0000259" key="8">
    <source>
        <dbReference type="PROSITE" id="PS50011"/>
    </source>
</evidence>
<evidence type="ECO:0000256" key="4">
    <source>
        <dbReference type="ARBA" id="ARBA00022777"/>
    </source>
</evidence>
<dbReference type="GO" id="GO:0005634">
    <property type="term" value="C:nucleus"/>
    <property type="evidence" value="ECO:0007669"/>
    <property type="project" value="TreeGrafter"/>
</dbReference>
<keyword evidence="2" id="KW-0808">Transferase</keyword>
<keyword evidence="10" id="KW-1185">Reference proteome</keyword>
<evidence type="ECO:0000256" key="5">
    <source>
        <dbReference type="ARBA" id="ARBA00022840"/>
    </source>
</evidence>
<evidence type="ECO:0000256" key="1">
    <source>
        <dbReference type="ARBA" id="ARBA00022527"/>
    </source>
</evidence>
<dbReference type="PANTHER" id="PTHR24345">
    <property type="entry name" value="SERINE/THREONINE-PROTEIN KINASE PLK"/>
    <property type="match status" value="1"/>
</dbReference>
<feature type="coiled-coil region" evidence="6">
    <location>
        <begin position="269"/>
        <end position="303"/>
    </location>
</feature>
<dbReference type="SUPFAM" id="SSF56112">
    <property type="entry name" value="Protein kinase-like (PK-like)"/>
    <property type="match status" value="1"/>
</dbReference>
<feature type="compositionally biased region" description="Basic and acidic residues" evidence="7">
    <location>
        <begin position="246"/>
        <end position="263"/>
    </location>
</feature>
<name>A0AAD4DGJ5_9FUNG</name>
<evidence type="ECO:0000313" key="10">
    <source>
        <dbReference type="Proteomes" id="UP001194580"/>
    </source>
</evidence>
<proteinExistence type="predicted"/>
<reference evidence="9" key="1">
    <citation type="journal article" date="2020" name="Fungal Divers.">
        <title>Resolving the Mortierellaceae phylogeny through synthesis of multi-gene phylogenetics and phylogenomics.</title>
        <authorList>
            <person name="Vandepol N."/>
            <person name="Liber J."/>
            <person name="Desiro A."/>
            <person name="Na H."/>
            <person name="Kennedy M."/>
            <person name="Barry K."/>
            <person name="Grigoriev I.V."/>
            <person name="Miller A.N."/>
            <person name="O'Donnell K."/>
            <person name="Stajich J.E."/>
            <person name="Bonito G."/>
        </authorList>
    </citation>
    <scope>NUCLEOTIDE SEQUENCE</scope>
    <source>
        <strain evidence="9">NRRL 28262</strain>
    </source>
</reference>
<dbReference type="SMART" id="SM00220">
    <property type="entry name" value="S_TKc"/>
    <property type="match status" value="1"/>
</dbReference>
<dbReference type="PROSITE" id="PS00108">
    <property type="entry name" value="PROTEIN_KINASE_ST"/>
    <property type="match status" value="1"/>
</dbReference>
<evidence type="ECO:0000256" key="3">
    <source>
        <dbReference type="ARBA" id="ARBA00022741"/>
    </source>
</evidence>
<feature type="region of interest" description="Disordered" evidence="7">
    <location>
        <begin position="232"/>
        <end position="269"/>
    </location>
</feature>
<organism evidence="9 10">
    <name type="scientific">Linnemannia exigua</name>
    <dbReference type="NCBI Taxonomy" id="604196"/>
    <lineage>
        <taxon>Eukaryota</taxon>
        <taxon>Fungi</taxon>
        <taxon>Fungi incertae sedis</taxon>
        <taxon>Mucoromycota</taxon>
        <taxon>Mortierellomycotina</taxon>
        <taxon>Mortierellomycetes</taxon>
        <taxon>Mortierellales</taxon>
        <taxon>Mortierellaceae</taxon>
        <taxon>Linnemannia</taxon>
    </lineage>
</organism>
<dbReference type="InterPro" id="IPR011009">
    <property type="entry name" value="Kinase-like_dom_sf"/>
</dbReference>
<sequence>MEAIQLEVDLLETVKGNANVIEFLGEVHNSIGRCLRFEMCLPQDFLQLLMNRGALPLPEVRYFGNQIIKGLTHVHSKGIIHRDLKPENILIGEGMVLKIADFGWSITKTDEDIRGLAGSPGYAAPEVVLKKPQDFLVDVFSLGIVIYIMITGTRPKITDRTKVYPPGKDFFLSLPTTEHGKDFLEQALAISTKERSSLEVLAAHRFLNTGYCPMSLPQSAIFSVPPLQNDSKRSAIDEVNEDDEESERKTRLDHCREGEQERRWKGKQAKTTKGNVQELIEELDGLKKEKLAILEEYKAIKEKERALMEKEFALKVKYGADLDLRVRSSGGTLY</sequence>
<evidence type="ECO:0000256" key="7">
    <source>
        <dbReference type="SAM" id="MobiDB-lite"/>
    </source>
</evidence>
<keyword evidence="6" id="KW-0175">Coiled coil</keyword>
<dbReference type="InterPro" id="IPR008271">
    <property type="entry name" value="Ser/Thr_kinase_AS"/>
</dbReference>
<accession>A0AAD4DGJ5</accession>
<comment type="caution">
    <text evidence="9">The sequence shown here is derived from an EMBL/GenBank/DDBJ whole genome shotgun (WGS) entry which is preliminary data.</text>
</comment>